<organism evidence="1 2">
    <name type="scientific">Somion occarium</name>
    <dbReference type="NCBI Taxonomy" id="3059160"/>
    <lineage>
        <taxon>Eukaryota</taxon>
        <taxon>Fungi</taxon>
        <taxon>Dikarya</taxon>
        <taxon>Basidiomycota</taxon>
        <taxon>Agaricomycotina</taxon>
        <taxon>Agaricomycetes</taxon>
        <taxon>Polyporales</taxon>
        <taxon>Cerrenaceae</taxon>
        <taxon>Somion</taxon>
    </lineage>
</organism>
<gene>
    <name evidence="1" type="ORF">GFSPODELE1_LOCUS8753</name>
</gene>
<reference evidence="2" key="1">
    <citation type="submission" date="2024-04" db="EMBL/GenBank/DDBJ databases">
        <authorList>
            <person name="Shaw F."/>
            <person name="Minotto A."/>
        </authorList>
    </citation>
    <scope>NUCLEOTIDE SEQUENCE [LARGE SCALE GENOMIC DNA]</scope>
</reference>
<accession>A0ABP1DYK5</accession>
<dbReference type="Proteomes" id="UP001497453">
    <property type="component" value="Chromosome 7"/>
</dbReference>
<proteinExistence type="predicted"/>
<evidence type="ECO:0000313" key="1">
    <source>
        <dbReference type="EMBL" id="CAL1712282.1"/>
    </source>
</evidence>
<dbReference type="EMBL" id="OZ037950">
    <property type="protein sequence ID" value="CAL1712282.1"/>
    <property type="molecule type" value="Genomic_DNA"/>
</dbReference>
<evidence type="ECO:0000313" key="2">
    <source>
        <dbReference type="Proteomes" id="UP001497453"/>
    </source>
</evidence>
<protein>
    <submittedName>
        <fullName evidence="1">Uncharacterized protein</fullName>
    </submittedName>
</protein>
<sequence>MGQMLATCAAQVSRVSNPLKLGCKLLQTTLGSSIRGSICFEYQALAVSRLRFSPFNIRLCCVRKTHSFEDSKVALVVVTTHVNDPRRRQAFRTVTPFTPSSHPVVPPVSLTTECSSVVRL</sequence>
<keyword evidence="2" id="KW-1185">Reference proteome</keyword>
<name>A0ABP1DYK5_9APHY</name>